<gene>
    <name evidence="3" type="ORF">ACFQFD_17685</name>
</gene>
<reference evidence="3 4" key="1">
    <citation type="journal article" date="2019" name="Int. J. Syst. Evol. Microbiol.">
        <title>The Global Catalogue of Microorganisms (GCM) 10K type strain sequencing project: providing services to taxonomists for standard genome sequencing and annotation.</title>
        <authorList>
            <consortium name="The Broad Institute Genomics Platform"/>
            <consortium name="The Broad Institute Genome Sequencing Center for Infectious Disease"/>
            <person name="Wu L."/>
            <person name="Ma J."/>
        </authorList>
    </citation>
    <scope>NUCLEOTIDE SEQUENCE [LARGE SCALE GENOMIC DNA]</scope>
    <source>
        <strain evidence="3 4">SYNS20</strain>
    </source>
</reference>
<evidence type="ECO:0000256" key="1">
    <source>
        <dbReference type="SAM" id="MobiDB-lite"/>
    </source>
</evidence>
<feature type="compositionally biased region" description="Basic and acidic residues" evidence="1">
    <location>
        <begin position="141"/>
        <end position="150"/>
    </location>
</feature>
<sequence>MTAGERPALAGRRPGGLRGDAAATAAAIAAHDAEVGDVTLVYVVEKAGGAVDKAGVEQREAAADEAFDTFDAALPDVTADREIVYATDVVEGILAVADDVDATAVVFTPRDGGRFIRMLTGSVALRLVTDADRPVVSLPRPADEEPRGEGADDATEESE</sequence>
<dbReference type="AlphaFoldDB" id="A0ABD5TJP9"/>
<dbReference type="GeneID" id="81210907"/>
<name>A0ABD5TJP9_9EURY</name>
<dbReference type="RefSeq" id="WP_284061911.1">
    <property type="nucleotide sequence ID" value="NZ_CP126158.1"/>
</dbReference>
<protein>
    <submittedName>
        <fullName evidence="3">Universal stress protein</fullName>
    </submittedName>
</protein>
<feature type="domain" description="UspA" evidence="2">
    <location>
        <begin position="21"/>
        <end position="136"/>
    </location>
</feature>
<evidence type="ECO:0000259" key="2">
    <source>
        <dbReference type="Pfam" id="PF00582"/>
    </source>
</evidence>
<evidence type="ECO:0000313" key="3">
    <source>
        <dbReference type="EMBL" id="MFC6787768.1"/>
    </source>
</evidence>
<dbReference type="Proteomes" id="UP001596443">
    <property type="component" value="Unassembled WGS sequence"/>
</dbReference>
<feature type="region of interest" description="Disordered" evidence="1">
    <location>
        <begin position="134"/>
        <end position="159"/>
    </location>
</feature>
<evidence type="ECO:0000313" key="4">
    <source>
        <dbReference type="Proteomes" id="UP001596443"/>
    </source>
</evidence>
<dbReference type="SUPFAM" id="SSF52402">
    <property type="entry name" value="Adenine nucleotide alpha hydrolases-like"/>
    <property type="match status" value="1"/>
</dbReference>
<keyword evidence="4" id="KW-1185">Reference proteome</keyword>
<organism evidence="3 4">
    <name type="scientific">Halobaculum halobium</name>
    <dbReference type="NCBI Taxonomy" id="3032281"/>
    <lineage>
        <taxon>Archaea</taxon>
        <taxon>Methanobacteriati</taxon>
        <taxon>Methanobacteriota</taxon>
        <taxon>Stenosarchaea group</taxon>
        <taxon>Halobacteria</taxon>
        <taxon>Halobacteriales</taxon>
        <taxon>Haloferacaceae</taxon>
        <taxon>Halobaculum</taxon>
    </lineage>
</organism>
<dbReference type="EMBL" id="JBHSWX010000012">
    <property type="protein sequence ID" value="MFC6787768.1"/>
    <property type="molecule type" value="Genomic_DNA"/>
</dbReference>
<dbReference type="InterPro" id="IPR006016">
    <property type="entry name" value="UspA"/>
</dbReference>
<proteinExistence type="predicted"/>
<dbReference type="Gene3D" id="3.40.50.620">
    <property type="entry name" value="HUPs"/>
    <property type="match status" value="1"/>
</dbReference>
<accession>A0ABD5TJP9</accession>
<dbReference type="InterPro" id="IPR014729">
    <property type="entry name" value="Rossmann-like_a/b/a_fold"/>
</dbReference>
<dbReference type="Pfam" id="PF00582">
    <property type="entry name" value="Usp"/>
    <property type="match status" value="1"/>
</dbReference>
<comment type="caution">
    <text evidence="3">The sequence shown here is derived from an EMBL/GenBank/DDBJ whole genome shotgun (WGS) entry which is preliminary data.</text>
</comment>